<proteinExistence type="predicted"/>
<dbReference type="AlphaFoldDB" id="A0AAN4ZG38"/>
<name>A0AAN4ZG38_9BILA</name>
<keyword evidence="2" id="KW-1185">Reference proteome</keyword>
<accession>A0AAN4ZG38</accession>
<gene>
    <name evidence="1" type="ORF">PMAYCL1PPCAC_08621</name>
</gene>
<protein>
    <submittedName>
        <fullName evidence="1">Uncharacterized protein</fullName>
    </submittedName>
</protein>
<comment type="caution">
    <text evidence="1">The sequence shown here is derived from an EMBL/GenBank/DDBJ whole genome shotgun (WGS) entry which is preliminary data.</text>
</comment>
<evidence type="ECO:0000313" key="1">
    <source>
        <dbReference type="EMBL" id="GMR38426.1"/>
    </source>
</evidence>
<dbReference type="Proteomes" id="UP001328107">
    <property type="component" value="Unassembled WGS sequence"/>
</dbReference>
<sequence length="80" mass="9022">MIVISVEIRIPIHQHCIDTNENTKTTKTFVVRISANNTAIDSQPGKLLQVTRKRILIKTTLCGILSLARAVERNLEVRKV</sequence>
<dbReference type="EMBL" id="BTRK01000002">
    <property type="protein sequence ID" value="GMR38426.1"/>
    <property type="molecule type" value="Genomic_DNA"/>
</dbReference>
<evidence type="ECO:0000313" key="2">
    <source>
        <dbReference type="Proteomes" id="UP001328107"/>
    </source>
</evidence>
<reference evidence="2" key="1">
    <citation type="submission" date="2022-10" db="EMBL/GenBank/DDBJ databases">
        <title>Genome assembly of Pristionchus species.</title>
        <authorList>
            <person name="Yoshida K."/>
            <person name="Sommer R.J."/>
        </authorList>
    </citation>
    <scope>NUCLEOTIDE SEQUENCE [LARGE SCALE GENOMIC DNA]</scope>
    <source>
        <strain evidence="2">RS5460</strain>
    </source>
</reference>
<organism evidence="1 2">
    <name type="scientific">Pristionchus mayeri</name>
    <dbReference type="NCBI Taxonomy" id="1317129"/>
    <lineage>
        <taxon>Eukaryota</taxon>
        <taxon>Metazoa</taxon>
        <taxon>Ecdysozoa</taxon>
        <taxon>Nematoda</taxon>
        <taxon>Chromadorea</taxon>
        <taxon>Rhabditida</taxon>
        <taxon>Rhabditina</taxon>
        <taxon>Diplogasteromorpha</taxon>
        <taxon>Diplogasteroidea</taxon>
        <taxon>Neodiplogasteridae</taxon>
        <taxon>Pristionchus</taxon>
    </lineage>
</organism>